<accession>A0A3N4I1T7</accession>
<reference evidence="2 3" key="1">
    <citation type="journal article" date="2018" name="Nat. Ecol. Evol.">
        <title>Pezizomycetes genomes reveal the molecular basis of ectomycorrhizal truffle lifestyle.</title>
        <authorList>
            <person name="Murat C."/>
            <person name="Payen T."/>
            <person name="Noel B."/>
            <person name="Kuo A."/>
            <person name="Morin E."/>
            <person name="Chen J."/>
            <person name="Kohler A."/>
            <person name="Krizsan K."/>
            <person name="Balestrini R."/>
            <person name="Da Silva C."/>
            <person name="Montanini B."/>
            <person name="Hainaut M."/>
            <person name="Levati E."/>
            <person name="Barry K.W."/>
            <person name="Belfiori B."/>
            <person name="Cichocki N."/>
            <person name="Clum A."/>
            <person name="Dockter R.B."/>
            <person name="Fauchery L."/>
            <person name="Guy J."/>
            <person name="Iotti M."/>
            <person name="Le Tacon F."/>
            <person name="Lindquist E.A."/>
            <person name="Lipzen A."/>
            <person name="Malagnac F."/>
            <person name="Mello A."/>
            <person name="Molinier V."/>
            <person name="Miyauchi S."/>
            <person name="Poulain J."/>
            <person name="Riccioni C."/>
            <person name="Rubini A."/>
            <person name="Sitrit Y."/>
            <person name="Splivallo R."/>
            <person name="Traeger S."/>
            <person name="Wang M."/>
            <person name="Zifcakova L."/>
            <person name="Wipf D."/>
            <person name="Zambonelli A."/>
            <person name="Paolocci F."/>
            <person name="Nowrousian M."/>
            <person name="Ottonello S."/>
            <person name="Baldrian P."/>
            <person name="Spatafora J.W."/>
            <person name="Henrissat B."/>
            <person name="Nagy L.G."/>
            <person name="Aury J.M."/>
            <person name="Wincker P."/>
            <person name="Grigoriev I.V."/>
            <person name="Bonfante P."/>
            <person name="Martin F.M."/>
        </authorList>
    </citation>
    <scope>NUCLEOTIDE SEQUENCE [LARGE SCALE GENOMIC DNA]</scope>
    <source>
        <strain evidence="2 3">RN42</strain>
    </source>
</reference>
<dbReference type="AlphaFoldDB" id="A0A3N4I1T7"/>
<protein>
    <submittedName>
        <fullName evidence="2">Uncharacterized protein</fullName>
    </submittedName>
</protein>
<keyword evidence="3" id="KW-1185">Reference proteome</keyword>
<gene>
    <name evidence="2" type="ORF">BJ508DRAFT_415988</name>
</gene>
<feature type="region of interest" description="Disordered" evidence="1">
    <location>
        <begin position="1"/>
        <end position="48"/>
    </location>
</feature>
<sequence length="361" mass="41040">MGSNGVRKRSEFAPQPIYMQEQQDTSISAGSSTTAAKNKREPPIQTSSKVTFSRLQLDASKTVSDTIPLLLKRQGIPKSCLKHYSLYLIISSVISQSKTATSDKSVKPIKIRLGLEAFPLHISTNLNTLGLIAVFILRKAAPEPDSYLARIPPSKARLSYAESRPKSVHFAHRDLERFRFLITVHVPRREQYHREQCANGYHYGCGTMNLELPPSPDFPFRVIKGLMSLGLRPKFQVTKRSEEPFNQLPHLRNNEEFWMYQQSLQVNGAFKLDRLQTELRELGEREKHGSALSLEEKARLEEIPVEIEAVYTEWKRITKQAEEWTGRGPAGNISFYVAPQALHCEDCSKKPEKNMVYAQVS</sequence>
<evidence type="ECO:0000313" key="2">
    <source>
        <dbReference type="EMBL" id="RPA79356.1"/>
    </source>
</evidence>
<evidence type="ECO:0000256" key="1">
    <source>
        <dbReference type="SAM" id="MobiDB-lite"/>
    </source>
</evidence>
<evidence type="ECO:0000313" key="3">
    <source>
        <dbReference type="Proteomes" id="UP000275078"/>
    </source>
</evidence>
<feature type="compositionally biased region" description="Low complexity" evidence="1">
    <location>
        <begin position="25"/>
        <end position="36"/>
    </location>
</feature>
<organism evidence="2 3">
    <name type="scientific">Ascobolus immersus RN42</name>
    <dbReference type="NCBI Taxonomy" id="1160509"/>
    <lineage>
        <taxon>Eukaryota</taxon>
        <taxon>Fungi</taxon>
        <taxon>Dikarya</taxon>
        <taxon>Ascomycota</taxon>
        <taxon>Pezizomycotina</taxon>
        <taxon>Pezizomycetes</taxon>
        <taxon>Pezizales</taxon>
        <taxon>Ascobolaceae</taxon>
        <taxon>Ascobolus</taxon>
    </lineage>
</organism>
<dbReference type="EMBL" id="ML119700">
    <property type="protein sequence ID" value="RPA79356.1"/>
    <property type="molecule type" value="Genomic_DNA"/>
</dbReference>
<dbReference type="Proteomes" id="UP000275078">
    <property type="component" value="Unassembled WGS sequence"/>
</dbReference>
<proteinExistence type="predicted"/>
<name>A0A3N4I1T7_ASCIM</name>